<dbReference type="GO" id="GO:0043952">
    <property type="term" value="P:protein transport by the Sec complex"/>
    <property type="evidence" value="ECO:0007669"/>
    <property type="project" value="UniProtKB-UniRule"/>
</dbReference>
<dbReference type="PANTHER" id="PTHR30081:SF8">
    <property type="entry name" value="PROTEIN TRANSLOCASE SUBUNIT SECF"/>
    <property type="match status" value="1"/>
</dbReference>
<keyword evidence="9 10" id="KW-0472">Membrane</keyword>
<evidence type="ECO:0000256" key="1">
    <source>
        <dbReference type="ARBA" id="ARBA00004651"/>
    </source>
</evidence>
<protein>
    <recommendedName>
        <fullName evidence="10">Protein-export membrane protein SecF</fullName>
    </recommendedName>
</protein>
<dbReference type="InterPro" id="IPR022813">
    <property type="entry name" value="SecD/SecF_arch_bac"/>
</dbReference>
<accession>A0A1G2E5G2</accession>
<dbReference type="InterPro" id="IPR048634">
    <property type="entry name" value="SecD_SecF_C"/>
</dbReference>
<dbReference type="Gene3D" id="1.20.1640.10">
    <property type="entry name" value="Multidrug efflux transporter AcrB transmembrane domain"/>
    <property type="match status" value="1"/>
</dbReference>
<keyword evidence="8 10" id="KW-0811">Translocation</keyword>
<feature type="transmembrane region" description="Helical" evidence="10">
    <location>
        <begin position="239"/>
        <end position="257"/>
    </location>
</feature>
<keyword evidence="2 10" id="KW-0813">Transport</keyword>
<dbReference type="InterPro" id="IPR022646">
    <property type="entry name" value="SecD/SecF_CS"/>
</dbReference>
<dbReference type="Pfam" id="PF07549">
    <property type="entry name" value="Sec_GG"/>
    <property type="match status" value="1"/>
</dbReference>
<dbReference type="GO" id="GO:0065002">
    <property type="term" value="P:intracellular protein transmembrane transport"/>
    <property type="evidence" value="ECO:0007669"/>
    <property type="project" value="UniProtKB-UniRule"/>
</dbReference>
<reference evidence="12 13" key="1">
    <citation type="journal article" date="2016" name="Nat. Commun.">
        <title>Thousands of microbial genomes shed light on interconnected biogeochemical processes in an aquifer system.</title>
        <authorList>
            <person name="Anantharaman K."/>
            <person name="Brown C.T."/>
            <person name="Hug L.A."/>
            <person name="Sharon I."/>
            <person name="Castelle C.J."/>
            <person name="Probst A.J."/>
            <person name="Thomas B.C."/>
            <person name="Singh A."/>
            <person name="Wilkins M.J."/>
            <person name="Karaoz U."/>
            <person name="Brodie E.L."/>
            <person name="Williams K.H."/>
            <person name="Hubbard S.S."/>
            <person name="Banfield J.F."/>
        </authorList>
    </citation>
    <scope>NUCLEOTIDE SEQUENCE [LARGE SCALE GENOMIC DNA]</scope>
</reference>
<evidence type="ECO:0000256" key="6">
    <source>
        <dbReference type="ARBA" id="ARBA00022927"/>
    </source>
</evidence>
<dbReference type="PANTHER" id="PTHR30081">
    <property type="entry name" value="PROTEIN-EXPORT MEMBRANE PROTEIN SEC"/>
    <property type="match status" value="1"/>
</dbReference>
<sequence length="297" mass="32681">MQVNFIRYSKIYFVLGGILMLASIAALIVWGLKPGIDFTGGSILEVSYLNSRIANEEIEQRLAGLKLDSLSVQSAGEKSIIIRTKYINEETHQAILSALRENQSIEERRFESVGSVIGRELKQKTFMLVFACLLAIVFYIALAFRKVRGPVKAWQYALSSLISLFHDILIPLGIFAVLGKFYGVEISIPVVTALLTVIGCSINNVVVVFDRIRENTIRKGAVNFGETVNASINQTLGRCLSTTFVYLLPLAAIFFFGGETLKYFALALIIGIIAGTISAVFLASPVLVFWGSRKKLG</sequence>
<comment type="function">
    <text evidence="10">Part of the Sec protein translocase complex. Interacts with the SecYEG preprotein conducting channel. SecDF uses the proton motive force (PMF) to complete protein translocation after the ATP-dependent function of SecA.</text>
</comment>
<dbReference type="InterPro" id="IPR005665">
    <property type="entry name" value="SecF_bac"/>
</dbReference>
<comment type="similarity">
    <text evidence="10">Belongs to the SecD/SecF family. SecF subfamily.</text>
</comment>
<dbReference type="PROSITE" id="PS50156">
    <property type="entry name" value="SSD"/>
    <property type="match status" value="1"/>
</dbReference>
<feature type="transmembrane region" description="Helical" evidence="10">
    <location>
        <begin position="190"/>
        <end position="209"/>
    </location>
</feature>
<evidence type="ECO:0000256" key="8">
    <source>
        <dbReference type="ARBA" id="ARBA00023010"/>
    </source>
</evidence>
<keyword evidence="7 10" id="KW-1133">Transmembrane helix</keyword>
<comment type="subcellular location">
    <subcellularLocation>
        <location evidence="1 10">Cell membrane</location>
        <topology evidence="1 10">Multi-pass membrane protein</topology>
    </subcellularLocation>
</comment>
<dbReference type="HAMAP" id="MF_01464_B">
    <property type="entry name" value="SecF_B"/>
    <property type="match status" value="1"/>
</dbReference>
<dbReference type="AlphaFoldDB" id="A0A1G2E5G2"/>
<evidence type="ECO:0000256" key="4">
    <source>
        <dbReference type="ARBA" id="ARBA00022519"/>
    </source>
</evidence>
<evidence type="ECO:0000256" key="10">
    <source>
        <dbReference type="HAMAP-Rule" id="MF_01464"/>
    </source>
</evidence>
<dbReference type="SUPFAM" id="SSF82866">
    <property type="entry name" value="Multidrug efflux transporter AcrB transmembrane domain"/>
    <property type="match status" value="1"/>
</dbReference>
<dbReference type="EMBL" id="MHMA01000007">
    <property type="protein sequence ID" value="OGZ20580.1"/>
    <property type="molecule type" value="Genomic_DNA"/>
</dbReference>
<dbReference type="Pfam" id="PF02355">
    <property type="entry name" value="SecD_SecF_C"/>
    <property type="match status" value="1"/>
</dbReference>
<feature type="transmembrane region" description="Helical" evidence="10">
    <location>
        <begin position="263"/>
        <end position="290"/>
    </location>
</feature>
<dbReference type="GO" id="GO:0015450">
    <property type="term" value="F:protein-transporting ATPase activity"/>
    <property type="evidence" value="ECO:0007669"/>
    <property type="project" value="InterPro"/>
</dbReference>
<evidence type="ECO:0000313" key="12">
    <source>
        <dbReference type="EMBL" id="OGZ20580.1"/>
    </source>
</evidence>
<comment type="subunit">
    <text evidence="10">Forms a complex with SecD. Part of the essential Sec protein translocation apparatus which comprises SecA, SecYEG and auxiliary proteins SecDF. Other proteins may also be involved.</text>
</comment>
<dbReference type="InterPro" id="IPR022645">
    <property type="entry name" value="SecD/SecF_bac"/>
</dbReference>
<dbReference type="InterPro" id="IPR000731">
    <property type="entry name" value="SSD"/>
</dbReference>
<evidence type="ECO:0000256" key="9">
    <source>
        <dbReference type="ARBA" id="ARBA00023136"/>
    </source>
</evidence>
<gene>
    <name evidence="10" type="primary">secF</name>
    <name evidence="12" type="ORF">A2654_02490</name>
</gene>
<proteinExistence type="inferred from homology"/>
<keyword evidence="4" id="KW-0997">Cell inner membrane</keyword>
<dbReference type="PRINTS" id="PR01755">
    <property type="entry name" value="SECFTRNLCASE"/>
</dbReference>
<feature type="domain" description="SSD" evidence="11">
    <location>
        <begin position="125"/>
        <end position="289"/>
    </location>
</feature>
<feature type="transmembrane region" description="Helical" evidence="10">
    <location>
        <begin position="12"/>
        <end position="32"/>
    </location>
</feature>
<keyword evidence="5 10" id="KW-0812">Transmembrane</keyword>
<keyword evidence="6 10" id="KW-0653">Protein transport</keyword>
<evidence type="ECO:0000256" key="5">
    <source>
        <dbReference type="ARBA" id="ARBA00022692"/>
    </source>
</evidence>
<dbReference type="Proteomes" id="UP000178721">
    <property type="component" value="Unassembled WGS sequence"/>
</dbReference>
<evidence type="ECO:0000256" key="2">
    <source>
        <dbReference type="ARBA" id="ARBA00022448"/>
    </source>
</evidence>
<evidence type="ECO:0000259" key="11">
    <source>
        <dbReference type="PROSITE" id="PS50156"/>
    </source>
</evidence>
<feature type="transmembrane region" description="Helical" evidence="10">
    <location>
        <begin position="125"/>
        <end position="144"/>
    </location>
</feature>
<comment type="caution">
    <text evidence="12">The sequence shown here is derived from an EMBL/GenBank/DDBJ whole genome shotgun (WGS) entry which is preliminary data.</text>
</comment>
<evidence type="ECO:0000256" key="7">
    <source>
        <dbReference type="ARBA" id="ARBA00022989"/>
    </source>
</evidence>
<feature type="transmembrane region" description="Helical" evidence="10">
    <location>
        <begin position="156"/>
        <end position="178"/>
    </location>
</feature>
<name>A0A1G2E5G2_9BACT</name>
<evidence type="ECO:0000256" key="3">
    <source>
        <dbReference type="ARBA" id="ARBA00022475"/>
    </source>
</evidence>
<organism evidence="12 13">
    <name type="scientific">Candidatus Nealsonbacteria bacterium RIFCSPHIGHO2_01_FULL_43_31</name>
    <dbReference type="NCBI Taxonomy" id="1801665"/>
    <lineage>
        <taxon>Bacteria</taxon>
        <taxon>Candidatus Nealsoniibacteriota</taxon>
    </lineage>
</organism>
<dbReference type="GO" id="GO:0006605">
    <property type="term" value="P:protein targeting"/>
    <property type="evidence" value="ECO:0007669"/>
    <property type="project" value="UniProtKB-UniRule"/>
</dbReference>
<dbReference type="NCBIfam" id="TIGR00966">
    <property type="entry name" value="transloc_SecF"/>
    <property type="match status" value="1"/>
</dbReference>
<keyword evidence="3 10" id="KW-1003">Cell membrane</keyword>
<dbReference type="GO" id="GO:0005886">
    <property type="term" value="C:plasma membrane"/>
    <property type="evidence" value="ECO:0007669"/>
    <property type="project" value="UniProtKB-SubCell"/>
</dbReference>
<evidence type="ECO:0000313" key="13">
    <source>
        <dbReference type="Proteomes" id="UP000178721"/>
    </source>
</evidence>